<accession>A0A9P5Z1J8</accession>
<dbReference type="Proteomes" id="UP000807469">
    <property type="component" value="Unassembled WGS sequence"/>
</dbReference>
<name>A0A9P5Z1J8_9AGAR</name>
<keyword evidence="3" id="KW-1185">Reference proteome</keyword>
<proteinExistence type="predicted"/>
<keyword evidence="1" id="KW-0175">Coiled coil</keyword>
<evidence type="ECO:0000313" key="3">
    <source>
        <dbReference type="Proteomes" id="UP000807469"/>
    </source>
</evidence>
<dbReference type="EMBL" id="MU155243">
    <property type="protein sequence ID" value="KAF9478070.1"/>
    <property type="molecule type" value="Genomic_DNA"/>
</dbReference>
<dbReference type="AlphaFoldDB" id="A0A9P5Z1J8"/>
<protein>
    <submittedName>
        <fullName evidence="2">Uncharacterized protein</fullName>
    </submittedName>
</protein>
<evidence type="ECO:0000313" key="2">
    <source>
        <dbReference type="EMBL" id="KAF9478070.1"/>
    </source>
</evidence>
<sequence length="330" mass="37919">MSFLVDLYFSFLDFIGMVSHSVNEDIKLEDCHKLPCGGKEYPEEPGLAFLYYERSMRSHLSIYGLSHVNAFTVTKIRLYRERYYGFSGPSHAYLCAEARYQYGGLDETIYVGFERFCKPMNTNFEPPKHCAIMDIPNMKWAGRPPYDVLVRMNEPRRLWISTLCSTLTFTDPMPFYRLVILAQMVGFSHLADLDRDGKSNTYLFAGMVFEVLRMTMPVEVINAKGAGGAWYLDIIHYDEAICADIERAEAWHAEDWEAVTREIQINLDGAKDKLADAVELGDLRTADELGHQSEELRAEMERLKTVKIKRLANDNAQLRAELAKLYDERG</sequence>
<reference evidence="2" key="1">
    <citation type="submission" date="2020-11" db="EMBL/GenBank/DDBJ databases">
        <authorList>
            <consortium name="DOE Joint Genome Institute"/>
            <person name="Ahrendt S."/>
            <person name="Riley R."/>
            <person name="Andreopoulos W."/>
            <person name="Labutti K."/>
            <person name="Pangilinan J."/>
            <person name="Ruiz-Duenas F.J."/>
            <person name="Barrasa J.M."/>
            <person name="Sanchez-Garcia M."/>
            <person name="Camarero S."/>
            <person name="Miyauchi S."/>
            <person name="Serrano A."/>
            <person name="Linde D."/>
            <person name="Babiker R."/>
            <person name="Drula E."/>
            <person name="Ayuso-Fernandez I."/>
            <person name="Pacheco R."/>
            <person name="Padilla G."/>
            <person name="Ferreira P."/>
            <person name="Barriuso J."/>
            <person name="Kellner H."/>
            <person name="Castanera R."/>
            <person name="Alfaro M."/>
            <person name="Ramirez L."/>
            <person name="Pisabarro A.G."/>
            <person name="Kuo A."/>
            <person name="Tritt A."/>
            <person name="Lipzen A."/>
            <person name="He G."/>
            <person name="Yan M."/>
            <person name="Ng V."/>
            <person name="Cullen D."/>
            <person name="Martin F."/>
            <person name="Rosso M.-N."/>
            <person name="Henrissat B."/>
            <person name="Hibbett D."/>
            <person name="Martinez A.T."/>
            <person name="Grigoriev I.V."/>
        </authorList>
    </citation>
    <scope>NUCLEOTIDE SEQUENCE</scope>
    <source>
        <strain evidence="2">CIRM-BRFM 674</strain>
    </source>
</reference>
<gene>
    <name evidence="2" type="ORF">BDN70DRAFT_994473</name>
</gene>
<feature type="coiled-coil region" evidence="1">
    <location>
        <begin position="286"/>
        <end position="328"/>
    </location>
</feature>
<comment type="caution">
    <text evidence="2">The sequence shown here is derived from an EMBL/GenBank/DDBJ whole genome shotgun (WGS) entry which is preliminary data.</text>
</comment>
<evidence type="ECO:0000256" key="1">
    <source>
        <dbReference type="SAM" id="Coils"/>
    </source>
</evidence>
<organism evidence="2 3">
    <name type="scientific">Pholiota conissans</name>
    <dbReference type="NCBI Taxonomy" id="109636"/>
    <lineage>
        <taxon>Eukaryota</taxon>
        <taxon>Fungi</taxon>
        <taxon>Dikarya</taxon>
        <taxon>Basidiomycota</taxon>
        <taxon>Agaricomycotina</taxon>
        <taxon>Agaricomycetes</taxon>
        <taxon>Agaricomycetidae</taxon>
        <taxon>Agaricales</taxon>
        <taxon>Agaricineae</taxon>
        <taxon>Strophariaceae</taxon>
        <taxon>Pholiota</taxon>
    </lineage>
</organism>